<dbReference type="GO" id="GO:0046872">
    <property type="term" value="F:metal ion binding"/>
    <property type="evidence" value="ECO:0007669"/>
    <property type="project" value="UniProtKB-KW"/>
</dbReference>
<comment type="catalytic activity">
    <reaction evidence="6">
        <text>L-threonylcarbamoyladenylate + adenosine(37) in tRNA = N(6)-L-threonylcarbamoyladenosine(37) in tRNA + AMP + H(+)</text>
        <dbReference type="Rhea" id="RHEA:37059"/>
        <dbReference type="Rhea" id="RHEA-COMP:10162"/>
        <dbReference type="Rhea" id="RHEA-COMP:10163"/>
        <dbReference type="ChEBI" id="CHEBI:15378"/>
        <dbReference type="ChEBI" id="CHEBI:73682"/>
        <dbReference type="ChEBI" id="CHEBI:74411"/>
        <dbReference type="ChEBI" id="CHEBI:74418"/>
        <dbReference type="ChEBI" id="CHEBI:456215"/>
        <dbReference type="EC" id="2.3.1.234"/>
    </reaction>
</comment>
<keyword evidence="2" id="KW-0808">Transferase</keyword>
<sequence>MTYQRSIHLRSKLRSVLECCYKPIIPVNHIEAHLLSPLASPSTDHRPPTTFPALGLVVSGGNTQLILIEKIGKYKILAQTVDDALGEALDKAARLLGLGYPGGAILEKIARVGNPDAYTLPSPLIDDKIKNRFSYSGLKTAMYRLIEKEKPLTKEKIYNLAASFQEVAFDHILNVLSYQINHQPLAISHFLLGGGVASNNLLRSKLRKLLRPYEITLHVPYTKKLCGDNAAMIGVCAYLKSRNAKNLNAKLKSIDREPRMKIA</sequence>
<evidence type="ECO:0000256" key="4">
    <source>
        <dbReference type="ARBA" id="ARBA00022723"/>
    </source>
</evidence>
<dbReference type="SUPFAM" id="SSF53067">
    <property type="entry name" value="Actin-like ATPase domain"/>
    <property type="match status" value="1"/>
</dbReference>
<evidence type="ECO:0000256" key="3">
    <source>
        <dbReference type="ARBA" id="ARBA00022694"/>
    </source>
</evidence>
<gene>
    <name evidence="8" type="ORF">COX03_02560</name>
</gene>
<organism evidence="8 9">
    <name type="scientific">Candidatus Woesebacteria bacterium CG22_combo_CG10-13_8_21_14_all_39_10</name>
    <dbReference type="NCBI Taxonomy" id="1975059"/>
    <lineage>
        <taxon>Bacteria</taxon>
        <taxon>Candidatus Woeseibacteriota</taxon>
    </lineage>
</organism>
<comment type="caution">
    <text evidence="8">The sequence shown here is derived from an EMBL/GenBank/DDBJ whole genome shotgun (WGS) entry which is preliminary data.</text>
</comment>
<dbReference type="GO" id="GO:0008033">
    <property type="term" value="P:tRNA processing"/>
    <property type="evidence" value="ECO:0007669"/>
    <property type="project" value="UniProtKB-KW"/>
</dbReference>
<dbReference type="GO" id="GO:0061711">
    <property type="term" value="F:tRNA N(6)-L-threonylcarbamoyladenine synthase activity"/>
    <property type="evidence" value="ECO:0007669"/>
    <property type="project" value="UniProtKB-EC"/>
</dbReference>
<evidence type="ECO:0000256" key="2">
    <source>
        <dbReference type="ARBA" id="ARBA00022679"/>
    </source>
</evidence>
<dbReference type="InterPro" id="IPR043129">
    <property type="entry name" value="ATPase_NBD"/>
</dbReference>
<dbReference type="Pfam" id="PF00814">
    <property type="entry name" value="TsaD"/>
    <property type="match status" value="1"/>
</dbReference>
<protein>
    <recommendedName>
        <fullName evidence="1">N(6)-L-threonylcarbamoyladenine synthase</fullName>
        <ecNumber evidence="1">2.3.1.234</ecNumber>
    </recommendedName>
</protein>
<keyword evidence="3" id="KW-0819">tRNA processing</keyword>
<dbReference type="PANTHER" id="PTHR11735">
    <property type="entry name" value="TRNA N6-ADENOSINE THREONYLCARBAMOYLTRANSFERASE"/>
    <property type="match status" value="1"/>
</dbReference>
<feature type="domain" description="Gcp-like" evidence="7">
    <location>
        <begin position="22"/>
        <end position="234"/>
    </location>
</feature>
<dbReference type="EC" id="2.3.1.234" evidence="1"/>
<reference evidence="8 9" key="1">
    <citation type="submission" date="2017-09" db="EMBL/GenBank/DDBJ databases">
        <title>Depth-based differentiation of microbial function through sediment-hosted aquifers and enrichment of novel symbionts in the deep terrestrial subsurface.</title>
        <authorList>
            <person name="Probst A.J."/>
            <person name="Ladd B."/>
            <person name="Jarett J.K."/>
            <person name="Geller-Mcgrath D.E."/>
            <person name="Sieber C.M."/>
            <person name="Emerson J.B."/>
            <person name="Anantharaman K."/>
            <person name="Thomas B.C."/>
            <person name="Malmstrom R."/>
            <person name="Stieglmeier M."/>
            <person name="Klingl A."/>
            <person name="Woyke T."/>
            <person name="Ryan C.M."/>
            <person name="Banfield J.F."/>
        </authorList>
    </citation>
    <scope>NUCLEOTIDE SEQUENCE [LARGE SCALE GENOMIC DNA]</scope>
    <source>
        <strain evidence="8">CG22_combo_CG10-13_8_21_14_all_39_10</strain>
    </source>
</reference>
<evidence type="ECO:0000256" key="5">
    <source>
        <dbReference type="ARBA" id="ARBA00023315"/>
    </source>
</evidence>
<keyword evidence="5" id="KW-0012">Acyltransferase</keyword>
<dbReference type="EMBL" id="PCSW01000078">
    <property type="protein sequence ID" value="PIP57539.1"/>
    <property type="molecule type" value="Genomic_DNA"/>
</dbReference>
<evidence type="ECO:0000256" key="1">
    <source>
        <dbReference type="ARBA" id="ARBA00012156"/>
    </source>
</evidence>
<evidence type="ECO:0000259" key="7">
    <source>
        <dbReference type="Pfam" id="PF00814"/>
    </source>
</evidence>
<name>A0A2H0BJ04_9BACT</name>
<accession>A0A2H0BJ04</accession>
<keyword evidence="4" id="KW-0479">Metal-binding</keyword>
<dbReference type="AlphaFoldDB" id="A0A2H0BJ04"/>
<dbReference type="InterPro" id="IPR017861">
    <property type="entry name" value="KAE1/TsaD"/>
</dbReference>
<dbReference type="Proteomes" id="UP000229847">
    <property type="component" value="Unassembled WGS sequence"/>
</dbReference>
<evidence type="ECO:0000313" key="9">
    <source>
        <dbReference type="Proteomes" id="UP000229847"/>
    </source>
</evidence>
<proteinExistence type="predicted"/>
<dbReference type="InterPro" id="IPR000905">
    <property type="entry name" value="Gcp-like_dom"/>
</dbReference>
<evidence type="ECO:0000256" key="6">
    <source>
        <dbReference type="ARBA" id="ARBA00048117"/>
    </source>
</evidence>
<dbReference type="PRINTS" id="PR00789">
    <property type="entry name" value="OSIALOPTASE"/>
</dbReference>
<dbReference type="PANTHER" id="PTHR11735:SF6">
    <property type="entry name" value="TRNA N6-ADENOSINE THREONYLCARBAMOYLTRANSFERASE, MITOCHONDRIAL"/>
    <property type="match status" value="1"/>
</dbReference>
<evidence type="ECO:0000313" key="8">
    <source>
        <dbReference type="EMBL" id="PIP57539.1"/>
    </source>
</evidence>
<dbReference type="Gene3D" id="3.30.420.40">
    <property type="match status" value="1"/>
</dbReference>